<dbReference type="Proteomes" id="UP000799428">
    <property type="component" value="Unassembled WGS sequence"/>
</dbReference>
<dbReference type="OrthoDB" id="3795483at2759"/>
<feature type="compositionally biased region" description="Acidic residues" evidence="1">
    <location>
        <begin position="148"/>
        <end position="157"/>
    </location>
</feature>
<protein>
    <submittedName>
        <fullName evidence="2">Uncharacterized protein</fullName>
    </submittedName>
</protein>
<evidence type="ECO:0000313" key="2">
    <source>
        <dbReference type="EMBL" id="KAF2704299.1"/>
    </source>
</evidence>
<evidence type="ECO:0000313" key="3">
    <source>
        <dbReference type="Proteomes" id="UP000799428"/>
    </source>
</evidence>
<feature type="compositionally biased region" description="Low complexity" evidence="1">
    <location>
        <begin position="206"/>
        <end position="216"/>
    </location>
</feature>
<dbReference type="AlphaFoldDB" id="A0A6G1JUL5"/>
<proteinExistence type="predicted"/>
<sequence length="481" mass="54101">MYTATATATATPADAEPSKFMEIPLEVRYHIFQAVAARPNGPDAIFAHWFEKQEIKDRIAEIVAISPTGPTPIAQYTEFMPEPESEGEYGGVVDEDEDEDEDEDDDEEEDDEEEDGEDDEDAEQYEDDEDAGDVVDEHMDVTGGENIQSDDETEEQVDAQPVPQPQIIPQPANILPSQAAQPQAGIQLQTQTESEDDEEDGEENDNGWADGWANAEGEGEDENENENENEDENENENENEVENEDEDEDENEDAEMANGNIAAQSVPLPAPIRPRVVRGHPKWRHIQNFMKISHCPPPTELLVTSKELNKQAMDWYYETTILRIQATAGSIAHTSFFEDAFTQIADAAFSPVENIRKVEVTFVWDSVWLRATALANEENAVFEAILPALLEQRARFIVSILRLAPMMRELVVHWHDSIQDGLSTALKLDTLELFNDLPVNIHIKEHYLATPETKPYKKSIAGKFRLELKSIVDRGVEAFYG</sequence>
<dbReference type="EMBL" id="MU005783">
    <property type="protein sequence ID" value="KAF2704299.1"/>
    <property type="molecule type" value="Genomic_DNA"/>
</dbReference>
<organism evidence="2 3">
    <name type="scientific">Pleomassaria siparia CBS 279.74</name>
    <dbReference type="NCBI Taxonomy" id="1314801"/>
    <lineage>
        <taxon>Eukaryota</taxon>
        <taxon>Fungi</taxon>
        <taxon>Dikarya</taxon>
        <taxon>Ascomycota</taxon>
        <taxon>Pezizomycotina</taxon>
        <taxon>Dothideomycetes</taxon>
        <taxon>Pleosporomycetidae</taxon>
        <taxon>Pleosporales</taxon>
        <taxon>Pleomassariaceae</taxon>
        <taxon>Pleomassaria</taxon>
    </lineage>
</organism>
<feature type="compositionally biased region" description="Acidic residues" evidence="1">
    <location>
        <begin position="217"/>
        <end position="253"/>
    </location>
</feature>
<feature type="compositionally biased region" description="Polar residues" evidence="1">
    <location>
        <begin position="175"/>
        <end position="192"/>
    </location>
</feature>
<name>A0A6G1JUL5_9PLEO</name>
<evidence type="ECO:0000256" key="1">
    <source>
        <dbReference type="SAM" id="MobiDB-lite"/>
    </source>
</evidence>
<accession>A0A6G1JUL5</accession>
<feature type="region of interest" description="Disordered" evidence="1">
    <location>
        <begin position="82"/>
        <end position="253"/>
    </location>
</feature>
<feature type="compositionally biased region" description="Acidic residues" evidence="1">
    <location>
        <begin position="82"/>
        <end position="134"/>
    </location>
</feature>
<reference evidence="2" key="1">
    <citation type="journal article" date="2020" name="Stud. Mycol.">
        <title>101 Dothideomycetes genomes: a test case for predicting lifestyles and emergence of pathogens.</title>
        <authorList>
            <person name="Haridas S."/>
            <person name="Albert R."/>
            <person name="Binder M."/>
            <person name="Bloem J."/>
            <person name="Labutti K."/>
            <person name="Salamov A."/>
            <person name="Andreopoulos B."/>
            <person name="Baker S."/>
            <person name="Barry K."/>
            <person name="Bills G."/>
            <person name="Bluhm B."/>
            <person name="Cannon C."/>
            <person name="Castanera R."/>
            <person name="Culley D."/>
            <person name="Daum C."/>
            <person name="Ezra D."/>
            <person name="Gonzalez J."/>
            <person name="Henrissat B."/>
            <person name="Kuo A."/>
            <person name="Liang C."/>
            <person name="Lipzen A."/>
            <person name="Lutzoni F."/>
            <person name="Magnuson J."/>
            <person name="Mondo S."/>
            <person name="Nolan M."/>
            <person name="Ohm R."/>
            <person name="Pangilinan J."/>
            <person name="Park H.-J."/>
            <person name="Ramirez L."/>
            <person name="Alfaro M."/>
            <person name="Sun H."/>
            <person name="Tritt A."/>
            <person name="Yoshinaga Y."/>
            <person name="Zwiers L.-H."/>
            <person name="Turgeon B."/>
            <person name="Goodwin S."/>
            <person name="Spatafora J."/>
            <person name="Crous P."/>
            <person name="Grigoriev I."/>
        </authorList>
    </citation>
    <scope>NUCLEOTIDE SEQUENCE</scope>
    <source>
        <strain evidence="2">CBS 279.74</strain>
    </source>
</reference>
<gene>
    <name evidence="2" type="ORF">K504DRAFT_462870</name>
</gene>
<feature type="compositionally biased region" description="Acidic residues" evidence="1">
    <location>
        <begin position="193"/>
        <end position="205"/>
    </location>
</feature>
<keyword evidence="3" id="KW-1185">Reference proteome</keyword>